<accession>A0A2U3PZT2</accession>
<proteinExistence type="predicted"/>
<reference evidence="1 2" key="1">
    <citation type="submission" date="2018-03" db="EMBL/GenBank/DDBJ databases">
        <authorList>
            <person name="Gully D."/>
        </authorList>
    </citation>
    <scope>NUCLEOTIDE SEQUENCE [LARGE SCALE GENOMIC DNA]</scope>
    <source>
        <strain evidence="1">ORS3257</strain>
    </source>
</reference>
<evidence type="ECO:0000313" key="2">
    <source>
        <dbReference type="Proteomes" id="UP000246085"/>
    </source>
</evidence>
<name>A0A2U3PZT2_9BRAD</name>
<gene>
    <name evidence="1" type="ORF">BRAD3257_3586</name>
</gene>
<dbReference type="AlphaFoldDB" id="A0A2U3PZT2"/>
<evidence type="ECO:0000313" key="1">
    <source>
        <dbReference type="EMBL" id="SPP94609.1"/>
    </source>
</evidence>
<dbReference type="EMBL" id="LS398110">
    <property type="protein sequence ID" value="SPP94609.1"/>
    <property type="molecule type" value="Genomic_DNA"/>
</dbReference>
<dbReference type="Proteomes" id="UP000246085">
    <property type="component" value="Chromosome BRAD3257"/>
</dbReference>
<organism evidence="1 2">
    <name type="scientific">Bradyrhizobium vignae</name>
    <dbReference type="NCBI Taxonomy" id="1549949"/>
    <lineage>
        <taxon>Bacteria</taxon>
        <taxon>Pseudomonadati</taxon>
        <taxon>Pseudomonadota</taxon>
        <taxon>Alphaproteobacteria</taxon>
        <taxon>Hyphomicrobiales</taxon>
        <taxon>Nitrobacteraceae</taxon>
        <taxon>Bradyrhizobium</taxon>
    </lineage>
</organism>
<protein>
    <submittedName>
        <fullName evidence="1">Uncharacterized protein</fullName>
    </submittedName>
</protein>
<dbReference type="KEGG" id="bvz:BRAD3257_3586"/>
<sequence length="25" mass="2784">MTSVIPGSHRLVRPGMTIRVQLTPH</sequence>